<dbReference type="AlphaFoldDB" id="A0A9X3SI69"/>
<protein>
    <submittedName>
        <fullName evidence="2">Uncharacterized protein</fullName>
    </submittedName>
</protein>
<comment type="caution">
    <text evidence="2">The sequence shown here is derived from an EMBL/GenBank/DDBJ whole genome shotgun (WGS) entry which is preliminary data.</text>
</comment>
<evidence type="ECO:0000313" key="3">
    <source>
        <dbReference type="Proteomes" id="UP001147653"/>
    </source>
</evidence>
<proteinExistence type="predicted"/>
<organism evidence="2 3">
    <name type="scientific">Solirubrobacter phytolaccae</name>
    <dbReference type="NCBI Taxonomy" id="1404360"/>
    <lineage>
        <taxon>Bacteria</taxon>
        <taxon>Bacillati</taxon>
        <taxon>Actinomycetota</taxon>
        <taxon>Thermoleophilia</taxon>
        <taxon>Solirubrobacterales</taxon>
        <taxon>Solirubrobacteraceae</taxon>
        <taxon>Solirubrobacter</taxon>
    </lineage>
</organism>
<keyword evidence="3" id="KW-1185">Reference proteome</keyword>
<sequence>MTRSTTAAPDQAAPQHRHDPNLKGTVPFRFDLDDVAAPTRAATPALAITPFGAPRLRDAALFAHLPETPLVLELRRRALVREPRA</sequence>
<name>A0A9X3SI69_9ACTN</name>
<accession>A0A9X3SI69</accession>
<evidence type="ECO:0000256" key="1">
    <source>
        <dbReference type="SAM" id="MobiDB-lite"/>
    </source>
</evidence>
<gene>
    <name evidence="2" type="ORF">OJ997_26735</name>
</gene>
<dbReference type="EMBL" id="JAPDDP010000064">
    <property type="protein sequence ID" value="MDA0183932.1"/>
    <property type="molecule type" value="Genomic_DNA"/>
</dbReference>
<evidence type="ECO:0000313" key="2">
    <source>
        <dbReference type="EMBL" id="MDA0183932.1"/>
    </source>
</evidence>
<dbReference type="RefSeq" id="WP_270028346.1">
    <property type="nucleotide sequence ID" value="NZ_JAPDDP010000064.1"/>
</dbReference>
<feature type="region of interest" description="Disordered" evidence="1">
    <location>
        <begin position="1"/>
        <end position="25"/>
    </location>
</feature>
<reference evidence="2" key="1">
    <citation type="submission" date="2022-10" db="EMBL/GenBank/DDBJ databases">
        <title>The WGS of Solirubrobacter phytolaccae KCTC 29190.</title>
        <authorList>
            <person name="Jiang Z."/>
        </authorList>
    </citation>
    <scope>NUCLEOTIDE SEQUENCE</scope>
    <source>
        <strain evidence="2">KCTC 29190</strain>
    </source>
</reference>
<dbReference type="Proteomes" id="UP001147653">
    <property type="component" value="Unassembled WGS sequence"/>
</dbReference>